<keyword evidence="7" id="KW-1185">Reference proteome</keyword>
<evidence type="ECO:0000256" key="1">
    <source>
        <dbReference type="ARBA" id="ARBA00022737"/>
    </source>
</evidence>
<dbReference type="SUPFAM" id="SSF49854">
    <property type="entry name" value="Spermadhesin, CUB domain"/>
    <property type="match status" value="4"/>
</dbReference>
<reference evidence="6 7" key="1">
    <citation type="journal article" date="2023" name="bioRxiv">
        <title>Conserved and derived expression patterns and positive selection on dental genes reveal complex evolutionary context of ever-growing rodent molars.</title>
        <authorList>
            <person name="Calamari Z.T."/>
            <person name="Song A."/>
            <person name="Cohen E."/>
            <person name="Akter M."/>
            <person name="Roy R.D."/>
            <person name="Hallikas O."/>
            <person name="Christensen M.M."/>
            <person name="Li P."/>
            <person name="Marangoni P."/>
            <person name="Jernvall J."/>
            <person name="Klein O.D."/>
        </authorList>
    </citation>
    <scope>NUCLEOTIDE SEQUENCE [LARGE SCALE GENOMIC DNA]</scope>
    <source>
        <strain evidence="6">V071</strain>
    </source>
</reference>
<feature type="domain" description="CUB" evidence="5">
    <location>
        <begin position="126"/>
        <end position="240"/>
    </location>
</feature>
<feature type="domain" description="CUB" evidence="5">
    <location>
        <begin position="5"/>
        <end position="122"/>
    </location>
</feature>
<accession>A0AAW0JB81</accession>
<evidence type="ECO:0000259" key="5">
    <source>
        <dbReference type="PROSITE" id="PS01180"/>
    </source>
</evidence>
<keyword evidence="1" id="KW-0677">Repeat</keyword>
<dbReference type="PROSITE" id="PS01180">
    <property type="entry name" value="CUB"/>
    <property type="match status" value="4"/>
</dbReference>
<evidence type="ECO:0000256" key="3">
    <source>
        <dbReference type="ARBA" id="ARBA00023180"/>
    </source>
</evidence>
<feature type="domain" description="CUB" evidence="5">
    <location>
        <begin position="242"/>
        <end position="354"/>
    </location>
</feature>
<dbReference type="Pfam" id="PF00431">
    <property type="entry name" value="CUB"/>
    <property type="match status" value="4"/>
</dbReference>
<name>A0AAW0JB81_MYOGA</name>
<gene>
    <name evidence="6" type="ORF">U0070_020523</name>
</gene>
<dbReference type="Proteomes" id="UP001488838">
    <property type="component" value="Unassembled WGS sequence"/>
</dbReference>
<dbReference type="CDD" id="cd00041">
    <property type="entry name" value="CUB"/>
    <property type="match status" value="4"/>
</dbReference>
<evidence type="ECO:0000313" key="6">
    <source>
        <dbReference type="EMBL" id="KAK7823852.1"/>
    </source>
</evidence>
<organism evidence="6 7">
    <name type="scientific">Myodes glareolus</name>
    <name type="common">Bank vole</name>
    <name type="synonym">Clethrionomys glareolus</name>
    <dbReference type="NCBI Taxonomy" id="447135"/>
    <lineage>
        <taxon>Eukaryota</taxon>
        <taxon>Metazoa</taxon>
        <taxon>Chordata</taxon>
        <taxon>Craniata</taxon>
        <taxon>Vertebrata</taxon>
        <taxon>Euteleostomi</taxon>
        <taxon>Mammalia</taxon>
        <taxon>Eutheria</taxon>
        <taxon>Euarchontoglires</taxon>
        <taxon>Glires</taxon>
        <taxon>Rodentia</taxon>
        <taxon>Myomorpha</taxon>
        <taxon>Muroidea</taxon>
        <taxon>Cricetidae</taxon>
        <taxon>Arvicolinae</taxon>
        <taxon>Myodes</taxon>
    </lineage>
</organism>
<dbReference type="SMART" id="SM00042">
    <property type="entry name" value="CUB"/>
    <property type="match status" value="4"/>
</dbReference>
<dbReference type="FunFam" id="2.60.120.290:FF:000013">
    <property type="entry name" value="Membrane frizzled-related protein"/>
    <property type="match status" value="2"/>
</dbReference>
<keyword evidence="3" id="KW-0325">Glycoprotein</keyword>
<dbReference type="AlphaFoldDB" id="A0AAW0JB81"/>
<dbReference type="InterPro" id="IPR035914">
    <property type="entry name" value="Sperma_CUB_dom_sf"/>
</dbReference>
<feature type="domain" description="CUB" evidence="5">
    <location>
        <begin position="358"/>
        <end position="470"/>
    </location>
</feature>
<feature type="non-terminal residue" evidence="6">
    <location>
        <position position="1"/>
    </location>
</feature>
<dbReference type="InterPro" id="IPR000859">
    <property type="entry name" value="CUB_dom"/>
</dbReference>
<sequence length="470" mass="52469">PLHGCGGFLTEDNSTFVSPDSDSDGKYDRELNCIWYIIAPENKLIELTFSKFSLERGSADGRCYYDYVQIADGRSMASDVGGRLCGDQIPAPFISSSNFLTVQFVSDIAHGREGFNATYTFVDMPCGGTHFATVTPQNASSPHLSNIRRPLSTCTWIIEAPPYQNIKITVWELQLASQDCSRSYLELQDSPQGKGPVTLYCGTNFTTLPVFYSSTRTATVVFKSDVLNMNSRVHFTYQIADCNREYNQAFGNLKSPGWPQDYDNNLDCTIILRAPQNNTISLFFYWFELEYSNQCSHDFLEVRSGSNSSSPLLDKYCGRLQLNPIFSQNNELYLRFKTDDSVTVPGYEIVWTSSPSGCGGTLFDNSGLLTSPGYPNNYPNNTHCEWTITAPSGRPLSVSFSVFSINPPGDCAHNYLTLYNGPDASSPPFGTYCGIDPTTVPFRASSNQVFIRFHAEYTTRLSRFEILWTS</sequence>
<protein>
    <recommendedName>
        <fullName evidence="5">CUB domain-containing protein</fullName>
    </recommendedName>
</protein>
<keyword evidence="2" id="KW-1015">Disulfide bond</keyword>
<evidence type="ECO:0000313" key="7">
    <source>
        <dbReference type="Proteomes" id="UP001488838"/>
    </source>
</evidence>
<evidence type="ECO:0000256" key="4">
    <source>
        <dbReference type="PROSITE-ProRule" id="PRU00059"/>
    </source>
</evidence>
<dbReference type="Gene3D" id="2.60.120.290">
    <property type="entry name" value="Spermadhesin, CUB domain"/>
    <property type="match status" value="4"/>
</dbReference>
<evidence type="ECO:0000256" key="2">
    <source>
        <dbReference type="ARBA" id="ARBA00023157"/>
    </source>
</evidence>
<comment type="caution">
    <text evidence="4">Lacks conserved residue(s) required for the propagation of feature annotation.</text>
</comment>
<dbReference type="FunFam" id="2.60.120.290:FF:000018">
    <property type="entry name" value="cubilin"/>
    <property type="match status" value="1"/>
</dbReference>
<dbReference type="PANTHER" id="PTHR24251:SF45">
    <property type="entry name" value="METALLOENDOPEPTIDASE"/>
    <property type="match status" value="1"/>
</dbReference>
<dbReference type="EMBL" id="JBBHLL010000049">
    <property type="protein sequence ID" value="KAK7823852.1"/>
    <property type="molecule type" value="Genomic_DNA"/>
</dbReference>
<proteinExistence type="predicted"/>
<dbReference type="PANTHER" id="PTHR24251">
    <property type="entry name" value="OVOCHYMASE-RELATED"/>
    <property type="match status" value="1"/>
</dbReference>
<comment type="caution">
    <text evidence="6">The sequence shown here is derived from an EMBL/GenBank/DDBJ whole genome shotgun (WGS) entry which is preliminary data.</text>
</comment>